<dbReference type="PANTHER" id="PTHR13038">
    <property type="entry name" value="APG9 AUTOPHAGY 9"/>
    <property type="match status" value="1"/>
</dbReference>
<evidence type="ECO:0000256" key="3">
    <source>
        <dbReference type="ARBA" id="ARBA00004511"/>
    </source>
</evidence>
<evidence type="ECO:0000256" key="15">
    <source>
        <dbReference type="ARBA" id="ARBA00023329"/>
    </source>
</evidence>
<evidence type="ECO:0000256" key="12">
    <source>
        <dbReference type="ARBA" id="ARBA00023034"/>
    </source>
</evidence>
<feature type="transmembrane region" description="Helical" evidence="22">
    <location>
        <begin position="439"/>
        <end position="464"/>
    </location>
</feature>
<comment type="catalytic activity">
    <reaction evidence="16">
        <text>a 1,2-diacyl-sn-glycero-3-phospho-L-serine(in) = a 1,2-diacyl-sn-glycero-3-phospho-L-serine(out)</text>
        <dbReference type="Rhea" id="RHEA:38663"/>
        <dbReference type="ChEBI" id="CHEBI:57262"/>
    </reaction>
</comment>
<dbReference type="InterPro" id="IPR018108">
    <property type="entry name" value="MCP_transmembrane"/>
</dbReference>
<dbReference type="Gene3D" id="1.50.40.10">
    <property type="entry name" value="Mitochondrial carrier domain"/>
    <property type="match status" value="1"/>
</dbReference>
<proteinExistence type="inferred from homology"/>
<evidence type="ECO:0000313" key="23">
    <source>
        <dbReference type="EMBL" id="KEY64358.1"/>
    </source>
</evidence>
<dbReference type="HOGENOM" id="CLU_006200_4_0_1"/>
<protein>
    <recommendedName>
        <fullName evidence="6">Autophagy-related protein 9</fullName>
    </recommendedName>
</protein>
<dbReference type="GO" id="GO:0000139">
    <property type="term" value="C:Golgi membrane"/>
    <property type="evidence" value="ECO:0007669"/>
    <property type="project" value="UniProtKB-SubCell"/>
</dbReference>
<evidence type="ECO:0000256" key="16">
    <source>
        <dbReference type="ARBA" id="ARBA00024479"/>
    </source>
</evidence>
<comment type="catalytic activity">
    <reaction evidence="19">
        <text>a 1,2-diacyl-sn-glycero-3-phosphocholine(in) = a 1,2-diacyl-sn-glycero-3-phosphocholine(out)</text>
        <dbReference type="Rhea" id="RHEA:38571"/>
        <dbReference type="ChEBI" id="CHEBI:57643"/>
    </reaction>
</comment>
<name>A0A084AGC9_STACB</name>
<dbReference type="Pfam" id="PF04109">
    <property type="entry name" value="ATG9"/>
    <property type="match status" value="1"/>
</dbReference>
<feature type="repeat" description="Solcar" evidence="20">
    <location>
        <begin position="1001"/>
        <end position="1089"/>
    </location>
</feature>
<evidence type="ECO:0000256" key="8">
    <source>
        <dbReference type="ARBA" id="ARBA00022692"/>
    </source>
</evidence>
<evidence type="ECO:0000256" key="13">
    <source>
        <dbReference type="ARBA" id="ARBA00023055"/>
    </source>
</evidence>
<evidence type="ECO:0000256" key="11">
    <source>
        <dbReference type="ARBA" id="ARBA00023006"/>
    </source>
</evidence>
<comment type="subcellular location">
    <subcellularLocation>
        <location evidence="1">Cytoplasmic vesicle membrane</location>
        <topology evidence="1">Multi-pass membrane protein</topology>
    </subcellularLocation>
    <subcellularLocation>
        <location evidence="2">Endoplasmic reticulum membrane</location>
        <topology evidence="2">Multi-pass membrane protein</topology>
    </subcellularLocation>
    <subcellularLocation>
        <location evidence="4">Golgi apparatus membrane</location>
        <topology evidence="4">Multi-pass membrane protein</topology>
    </subcellularLocation>
    <subcellularLocation>
        <location evidence="3">Preautophagosomal structure membrane</location>
        <topology evidence="3">Multi-pass membrane protein</topology>
    </subcellularLocation>
</comment>
<feature type="transmembrane region" description="Helical" evidence="22">
    <location>
        <begin position="628"/>
        <end position="649"/>
    </location>
</feature>
<dbReference type="InterPro" id="IPR023395">
    <property type="entry name" value="MCP_dom_sf"/>
</dbReference>
<dbReference type="GO" id="GO:0034497">
    <property type="term" value="P:protein localization to phagophore assembly site"/>
    <property type="evidence" value="ECO:0007669"/>
    <property type="project" value="TreeGrafter"/>
</dbReference>
<feature type="compositionally biased region" description="Polar residues" evidence="21">
    <location>
        <begin position="147"/>
        <end position="157"/>
    </location>
</feature>
<evidence type="ECO:0000256" key="21">
    <source>
        <dbReference type="SAM" id="MobiDB-lite"/>
    </source>
</evidence>
<dbReference type="EMBL" id="KL648740">
    <property type="protein sequence ID" value="KEY64358.1"/>
    <property type="molecule type" value="Genomic_DNA"/>
</dbReference>
<comment type="catalytic activity">
    <reaction evidence="18">
        <text>a 1,2-diacyl-sn-glycero-3-phospho-(1D-myo-inositol-3-phosphate)(in) = a 1,2-diacyl-sn-glycero-3-phospho-(1D-myo-inositol-3-phosphate)(out)</text>
        <dbReference type="Rhea" id="RHEA:67920"/>
        <dbReference type="ChEBI" id="CHEBI:58088"/>
    </reaction>
</comment>
<dbReference type="Proteomes" id="UP000028045">
    <property type="component" value="Unassembled WGS sequence"/>
</dbReference>
<evidence type="ECO:0000256" key="5">
    <source>
        <dbReference type="ARBA" id="ARBA00006185"/>
    </source>
</evidence>
<dbReference type="GO" id="GO:0006869">
    <property type="term" value="P:lipid transport"/>
    <property type="evidence" value="ECO:0007669"/>
    <property type="project" value="UniProtKB-KW"/>
</dbReference>
<evidence type="ECO:0000256" key="2">
    <source>
        <dbReference type="ARBA" id="ARBA00004477"/>
    </source>
</evidence>
<evidence type="ECO:0000256" key="19">
    <source>
        <dbReference type="ARBA" id="ARBA00024631"/>
    </source>
</evidence>
<feature type="transmembrane region" description="Helical" evidence="22">
    <location>
        <begin position="267"/>
        <end position="286"/>
    </location>
</feature>
<evidence type="ECO:0000256" key="1">
    <source>
        <dbReference type="ARBA" id="ARBA00004439"/>
    </source>
</evidence>
<keyword evidence="14 20" id="KW-0472">Membrane</keyword>
<keyword evidence="13" id="KW-0445">Lipid transport</keyword>
<evidence type="ECO:0000256" key="17">
    <source>
        <dbReference type="ARBA" id="ARBA00024615"/>
    </source>
</evidence>
<feature type="repeat" description="Solcar" evidence="20">
    <location>
        <begin position="1191"/>
        <end position="1282"/>
    </location>
</feature>
<keyword evidence="9" id="KW-0999">Mitochondrion inner membrane</keyword>
<feature type="region of interest" description="Disordered" evidence="21">
    <location>
        <begin position="117"/>
        <end position="165"/>
    </location>
</feature>
<organism evidence="23 24">
    <name type="scientific">Stachybotrys chartarum (strain CBS 109288 / IBT 7711)</name>
    <name type="common">Toxic black mold</name>
    <name type="synonym">Stilbospora chartarum</name>
    <dbReference type="NCBI Taxonomy" id="1280523"/>
    <lineage>
        <taxon>Eukaryota</taxon>
        <taxon>Fungi</taxon>
        <taxon>Dikarya</taxon>
        <taxon>Ascomycota</taxon>
        <taxon>Pezizomycotina</taxon>
        <taxon>Sordariomycetes</taxon>
        <taxon>Hypocreomycetidae</taxon>
        <taxon>Hypocreales</taxon>
        <taxon>Stachybotryaceae</taxon>
        <taxon>Stachybotrys</taxon>
    </lineage>
</organism>
<dbReference type="PANTHER" id="PTHR13038:SF10">
    <property type="entry name" value="AUTOPHAGY-RELATED PROTEIN 9"/>
    <property type="match status" value="1"/>
</dbReference>
<evidence type="ECO:0000256" key="10">
    <source>
        <dbReference type="ARBA" id="ARBA00022989"/>
    </source>
</evidence>
<comment type="catalytic activity">
    <reaction evidence="17">
        <text>a 1,2-diacyl-sn-glycero-3-phosphoethanolamine(in) = a 1,2-diacyl-sn-glycero-3-phosphoethanolamine(out)</text>
        <dbReference type="Rhea" id="RHEA:38895"/>
        <dbReference type="ChEBI" id="CHEBI:64612"/>
    </reaction>
</comment>
<feature type="transmembrane region" description="Helical" evidence="22">
    <location>
        <begin position="225"/>
        <end position="246"/>
    </location>
</feature>
<reference evidence="23 24" key="1">
    <citation type="journal article" date="2014" name="BMC Genomics">
        <title>Comparative genome sequencing reveals chemotype-specific gene clusters in the toxigenic black mold Stachybotrys.</title>
        <authorList>
            <person name="Semeiks J."/>
            <person name="Borek D."/>
            <person name="Otwinowski Z."/>
            <person name="Grishin N.V."/>
        </authorList>
    </citation>
    <scope>NUCLEOTIDE SEQUENCE [LARGE SCALE GENOMIC DNA]</scope>
    <source>
        <strain evidence="24">CBS 109288 / IBT 7711</strain>
    </source>
</reference>
<keyword evidence="15" id="KW-0968">Cytoplasmic vesicle</keyword>
<dbReference type="PROSITE" id="PS50920">
    <property type="entry name" value="SOLCAR"/>
    <property type="match status" value="3"/>
</dbReference>
<dbReference type="SUPFAM" id="SSF103506">
    <property type="entry name" value="Mitochondrial carrier"/>
    <property type="match status" value="1"/>
</dbReference>
<keyword evidence="12" id="KW-0333">Golgi apparatus</keyword>
<dbReference type="GO" id="GO:0061709">
    <property type="term" value="P:reticulophagy"/>
    <property type="evidence" value="ECO:0007669"/>
    <property type="project" value="TreeGrafter"/>
</dbReference>
<evidence type="ECO:0000256" key="18">
    <source>
        <dbReference type="ARBA" id="ARBA00024621"/>
    </source>
</evidence>
<dbReference type="GO" id="GO:0034727">
    <property type="term" value="P:piecemeal microautophagy of the nucleus"/>
    <property type="evidence" value="ECO:0007669"/>
    <property type="project" value="TreeGrafter"/>
</dbReference>
<keyword evidence="24" id="KW-1185">Reference proteome</keyword>
<comment type="similarity">
    <text evidence="5">Belongs to the ATG9 family.</text>
</comment>
<keyword evidence="8 20" id="KW-0812">Transmembrane</keyword>
<evidence type="ECO:0000256" key="9">
    <source>
        <dbReference type="ARBA" id="ARBA00022792"/>
    </source>
</evidence>
<gene>
    <name evidence="23" type="ORF">S7711_06387</name>
</gene>
<feature type="transmembrane region" description="Helical" evidence="22">
    <location>
        <begin position="529"/>
        <end position="548"/>
    </location>
</feature>
<dbReference type="OrthoDB" id="2020634at2759"/>
<dbReference type="Pfam" id="PF00153">
    <property type="entry name" value="Mito_carr"/>
    <property type="match status" value="3"/>
</dbReference>
<evidence type="ECO:0000313" key="24">
    <source>
        <dbReference type="Proteomes" id="UP000028045"/>
    </source>
</evidence>
<evidence type="ECO:0000256" key="6">
    <source>
        <dbReference type="ARBA" id="ARBA00018074"/>
    </source>
</evidence>
<dbReference type="FunFam" id="1.50.40.10:FF:000029">
    <property type="entry name" value="Solute carrier family 25 member 28"/>
    <property type="match status" value="1"/>
</dbReference>
<dbReference type="GO" id="GO:0005789">
    <property type="term" value="C:endoplasmic reticulum membrane"/>
    <property type="evidence" value="ECO:0007669"/>
    <property type="project" value="UniProtKB-SubCell"/>
</dbReference>
<dbReference type="GO" id="GO:0034045">
    <property type="term" value="C:phagophore assembly site membrane"/>
    <property type="evidence" value="ECO:0007669"/>
    <property type="project" value="UniProtKB-SubCell"/>
</dbReference>
<evidence type="ECO:0000256" key="20">
    <source>
        <dbReference type="PROSITE-ProRule" id="PRU00282"/>
    </source>
</evidence>
<feature type="repeat" description="Solcar" evidence="20">
    <location>
        <begin position="1098"/>
        <end position="1184"/>
    </location>
</feature>
<feature type="transmembrane region" description="Helical" evidence="22">
    <location>
        <begin position="560"/>
        <end position="580"/>
    </location>
</feature>
<keyword evidence="9" id="KW-0496">Mitochondrion</keyword>
<evidence type="ECO:0000256" key="22">
    <source>
        <dbReference type="SAM" id="Phobius"/>
    </source>
</evidence>
<evidence type="ECO:0000256" key="14">
    <source>
        <dbReference type="ARBA" id="ARBA00023136"/>
    </source>
</evidence>
<dbReference type="GO" id="GO:0030659">
    <property type="term" value="C:cytoplasmic vesicle membrane"/>
    <property type="evidence" value="ECO:0007669"/>
    <property type="project" value="UniProtKB-SubCell"/>
</dbReference>
<keyword evidence="7" id="KW-0813">Transport</keyword>
<evidence type="ECO:0000256" key="7">
    <source>
        <dbReference type="ARBA" id="ARBA00022448"/>
    </source>
</evidence>
<accession>A0A084AGC9</accession>
<sequence length="1290" mass="144664">MANNIFGRLGTPSRGSRSFYEELRNHDDDDLDLEADANHDVDDENLRQQLHDFDAAGLTAADSRMTVDSAPFGGLPHHTEFAKKHRVNRDAASRWATHDDEIDNDVPASLLVETNRQETANSGASPGARRPRLPPPPSATEPSARSQEQWATATSQQRLHREDDANHSLGVRPRSLISGTVAVSQKERALWRWVNTTNLDSFMRGVYNYYEGGGFWCILCSNALWLLQTLFVAVLLTFLFQCVDYSKVSQSKSLDQIMIPQCTRKMSGLWSFGIWLYSFFFIWKSIQYFLEIRRLMHIRDFFIFLLEIPEQDMQTISWQDVVARIMALRDQNPRTATNLSPNLRRFIGSQSKERLDAHDIANRLMRKDNYLIAMINKDVLNLSLPLPFMRGRQLFSKTMEWYLHYGILDMAFNELGQVQQDFLRADRRRVLSEKLKQRLYFAGILNLILAPVVLAYVVIVYFFTYYNEFQKDPKSAAARKYTSLAEWKFREFNELPHIFYERLHMSFPFATRYLDQFPKRMTEEIARSVAFMTGAILAVLALGTILYSELFLNFEITKDLTVLFYLSVLGTIFAITRGMVSEETTVFNPEYALRNVIEYTHYMPDHWKGRLHSFEVKQEFSELYKMRAVIFLEEVMGIITTPLLLLFSLPKCSDQIVDFFREFTIHVDGLGYVCSFAVFDFKKGIGAMKQPSTGHDVREDYYSTKHGKMAASYYGFIDNYVVNPKTGIPGHMPPGARQQPFHPPPSFPPLGSPTAAVDMQMSQAGHLETGRARSRAPGMAAPKTPRFGPAVPQPSPMASMLLDPHHQPIGGAAITRSLHRSRHPRGGYRGEGQIIEEGTEESSLGRRLAPEESIYETGGALEESMWETSPGKGLSRENSAANTEDADAGLLALGESITITDDDHDHDTASAVTAFPRKHQKPSFSTGFILRSDPLAPIILSPPTLNLHATYQPYTHVLLAVTLAALESKVFGGASAAETDMAKSTVEPIEEYDYESLPPNFSLLQNMMAGAFAGIAEHTVMYPVDAIKTRMQVLSPNATTAYTGVLRSTYQIASAEGVLSLWRGMSSVIVGAGPAHAVYFATYEAVKHAMGGNQAGVYHPLAAATSGAAATIASDAFMNPFDVIKQRMQIQHSSKMYRSMFDCAKYVYKNEGIAAFYVSYPTTLSMTVPFTALQFLAYESISTTMNPEKAYDPFTHCIAGAVAGGFAAGLTTPMDVIKTILQTRGTSSDPQVRNVNSFMGGCRLLYQREGLRGFFKGLRPRVLTTMPSTAICWSAYEFSKSYFINRNNAI</sequence>
<dbReference type="GO" id="GO:0005776">
    <property type="term" value="C:autophagosome"/>
    <property type="evidence" value="ECO:0007669"/>
    <property type="project" value="TreeGrafter"/>
</dbReference>
<keyword evidence="10 22" id="KW-1133">Transmembrane helix</keyword>
<keyword evidence="11" id="KW-0072">Autophagy</keyword>
<dbReference type="InterPro" id="IPR007241">
    <property type="entry name" value="Autophagy-rel_prot_9"/>
</dbReference>
<evidence type="ECO:0000256" key="4">
    <source>
        <dbReference type="ARBA" id="ARBA00004653"/>
    </source>
</evidence>
<dbReference type="GO" id="GO:0000422">
    <property type="term" value="P:autophagy of mitochondrion"/>
    <property type="evidence" value="ECO:0007669"/>
    <property type="project" value="TreeGrafter"/>
</dbReference>